<dbReference type="Proteomes" id="UP000276215">
    <property type="component" value="Unassembled WGS sequence"/>
</dbReference>
<keyword evidence="2" id="KW-1185">Reference proteome</keyword>
<dbReference type="AlphaFoldDB" id="A0A3N4IXF9"/>
<reference evidence="1 2" key="1">
    <citation type="journal article" date="2018" name="Nat. Ecol. Evol.">
        <title>Pezizomycetes genomes reveal the molecular basis of ectomycorrhizal truffle lifestyle.</title>
        <authorList>
            <person name="Murat C."/>
            <person name="Payen T."/>
            <person name="Noel B."/>
            <person name="Kuo A."/>
            <person name="Morin E."/>
            <person name="Chen J."/>
            <person name="Kohler A."/>
            <person name="Krizsan K."/>
            <person name="Balestrini R."/>
            <person name="Da Silva C."/>
            <person name="Montanini B."/>
            <person name="Hainaut M."/>
            <person name="Levati E."/>
            <person name="Barry K.W."/>
            <person name="Belfiori B."/>
            <person name="Cichocki N."/>
            <person name="Clum A."/>
            <person name="Dockter R.B."/>
            <person name="Fauchery L."/>
            <person name="Guy J."/>
            <person name="Iotti M."/>
            <person name="Le Tacon F."/>
            <person name="Lindquist E.A."/>
            <person name="Lipzen A."/>
            <person name="Malagnac F."/>
            <person name="Mello A."/>
            <person name="Molinier V."/>
            <person name="Miyauchi S."/>
            <person name="Poulain J."/>
            <person name="Riccioni C."/>
            <person name="Rubini A."/>
            <person name="Sitrit Y."/>
            <person name="Splivallo R."/>
            <person name="Traeger S."/>
            <person name="Wang M."/>
            <person name="Zifcakova L."/>
            <person name="Wipf D."/>
            <person name="Zambonelli A."/>
            <person name="Paolocci F."/>
            <person name="Nowrousian M."/>
            <person name="Ottonello S."/>
            <person name="Baldrian P."/>
            <person name="Spatafora J.W."/>
            <person name="Henrissat B."/>
            <person name="Nagy L.G."/>
            <person name="Aury J.M."/>
            <person name="Wincker P."/>
            <person name="Grigoriev I.V."/>
            <person name="Bonfante P."/>
            <person name="Martin F.M."/>
        </authorList>
    </citation>
    <scope>NUCLEOTIDE SEQUENCE [LARGE SCALE GENOMIC DNA]</scope>
    <source>
        <strain evidence="1 2">120613-1</strain>
    </source>
</reference>
<evidence type="ECO:0000313" key="2">
    <source>
        <dbReference type="Proteomes" id="UP000276215"/>
    </source>
</evidence>
<accession>A0A3N4IXF9</accession>
<proteinExistence type="predicted"/>
<gene>
    <name evidence="1" type="ORF">L873DRAFT_1820361</name>
</gene>
<sequence>MPPSDRGKGVKCPSPIRMPLFTCFANEYRQCVSTHPNQSLSQPLSTLNPSQHWSNAPGGKYFNYSQYLQEL</sequence>
<organism evidence="1 2">
    <name type="scientific">Choiromyces venosus 120613-1</name>
    <dbReference type="NCBI Taxonomy" id="1336337"/>
    <lineage>
        <taxon>Eukaryota</taxon>
        <taxon>Fungi</taxon>
        <taxon>Dikarya</taxon>
        <taxon>Ascomycota</taxon>
        <taxon>Pezizomycotina</taxon>
        <taxon>Pezizomycetes</taxon>
        <taxon>Pezizales</taxon>
        <taxon>Tuberaceae</taxon>
        <taxon>Choiromyces</taxon>
    </lineage>
</organism>
<name>A0A3N4IXF9_9PEZI</name>
<dbReference type="EMBL" id="ML120511">
    <property type="protein sequence ID" value="RPA90882.1"/>
    <property type="molecule type" value="Genomic_DNA"/>
</dbReference>
<evidence type="ECO:0000313" key="1">
    <source>
        <dbReference type="EMBL" id="RPA90882.1"/>
    </source>
</evidence>
<protein>
    <submittedName>
        <fullName evidence="1">Uncharacterized protein</fullName>
    </submittedName>
</protein>